<feature type="coiled-coil region" evidence="1">
    <location>
        <begin position="298"/>
        <end position="404"/>
    </location>
</feature>
<feature type="coiled-coil region" evidence="1">
    <location>
        <begin position="194"/>
        <end position="228"/>
    </location>
</feature>
<sequence>MSDSTLGSTEEKKLHDLSKKIVEIKKKIQLSEGQRKANFEETETRKHENAEKIISLKKNIKELYVEYSKVKNNDDAAERTAQISRETSAVVRKRGLDEAIKRINEENIRLRKTKDLLRYQSDKLKQKLESLLQEHEKLLRENKRKIFKRKLENPLKKKTECLEVQLERIRMLIIKANIVRRKYKSVYCKLKQRSVSYVASLKELEDDIKEHENEMKRLRTVKEEAIELRCNMQEKLVKQEIEIVNNSNEQESIIQDYRQHVKERKAELERLERMIFPARPREDYDSVPAMIYGQDAKSEITKKELTRLEEAFAKLRNVTGVSMSEDILNRFLGQRTTKENLQKMRTNMEDEKMDLDRKRQELLSEIETRKFTETKNAEENAEETEKFNKKMEEERARQKKAETECERIGELLKQIAKVLGKLFDKLQDTTDSNTIVKEGSTTPSDPTKLLLLLNEIAQKLTDVFGRQDVGSEIFDDALTDKLETMSITTSLEGKAVRVENVPLFSKFPTWTSSAIPLSEDEEEVPTRNTLKRQAQLLVDTKSRRKGLGFKR</sequence>
<name>A0ABD2ADE2_VESSQ</name>
<evidence type="ECO:0000313" key="3">
    <source>
        <dbReference type="Proteomes" id="UP001607302"/>
    </source>
</evidence>
<accession>A0ABD2ADE2</accession>
<proteinExistence type="predicted"/>
<organism evidence="2 3">
    <name type="scientific">Vespula squamosa</name>
    <name type="common">Southern yellow jacket</name>
    <name type="synonym">Wasp</name>
    <dbReference type="NCBI Taxonomy" id="30214"/>
    <lineage>
        <taxon>Eukaryota</taxon>
        <taxon>Metazoa</taxon>
        <taxon>Ecdysozoa</taxon>
        <taxon>Arthropoda</taxon>
        <taxon>Hexapoda</taxon>
        <taxon>Insecta</taxon>
        <taxon>Pterygota</taxon>
        <taxon>Neoptera</taxon>
        <taxon>Endopterygota</taxon>
        <taxon>Hymenoptera</taxon>
        <taxon>Apocrita</taxon>
        <taxon>Aculeata</taxon>
        <taxon>Vespoidea</taxon>
        <taxon>Vespidae</taxon>
        <taxon>Vespinae</taxon>
        <taxon>Vespula</taxon>
    </lineage>
</organism>
<dbReference type="PANTHER" id="PTHR46518">
    <property type="entry name" value="COILED-COIL DOMAIN-CONTAINING PROTEIN 151"/>
    <property type="match status" value="1"/>
</dbReference>
<feature type="coiled-coil region" evidence="1">
    <location>
        <begin position="14"/>
        <end position="145"/>
    </location>
</feature>
<comment type="caution">
    <text evidence="2">The sequence shown here is derived from an EMBL/GenBank/DDBJ whole genome shotgun (WGS) entry which is preliminary data.</text>
</comment>
<dbReference type="Proteomes" id="UP001607302">
    <property type="component" value="Unassembled WGS sequence"/>
</dbReference>
<evidence type="ECO:0000256" key="1">
    <source>
        <dbReference type="SAM" id="Coils"/>
    </source>
</evidence>
<keyword evidence="3" id="KW-1185">Reference proteome</keyword>
<gene>
    <name evidence="2" type="ORF">V1478_012513</name>
</gene>
<dbReference type="PANTHER" id="PTHR46518:SF1">
    <property type="entry name" value="OUTER DYNEIN ARM-DOCKING COMPLEX SUBUNIT 3"/>
    <property type="match status" value="1"/>
</dbReference>
<reference evidence="2 3" key="1">
    <citation type="journal article" date="2024" name="Ann. Entomol. Soc. Am.">
        <title>Genomic analyses of the southern and eastern yellowjacket wasps (Hymenoptera: Vespidae) reveal evolutionary signatures of social life.</title>
        <authorList>
            <person name="Catto M.A."/>
            <person name="Caine P.B."/>
            <person name="Orr S.E."/>
            <person name="Hunt B.G."/>
            <person name="Goodisman M.A.D."/>
        </authorList>
    </citation>
    <scope>NUCLEOTIDE SEQUENCE [LARGE SCALE GENOMIC DNA]</scope>
    <source>
        <strain evidence="2">233</strain>
        <tissue evidence="2">Head and thorax</tissue>
    </source>
</reference>
<dbReference type="EMBL" id="JAUDFV010000152">
    <property type="protein sequence ID" value="KAL2718637.1"/>
    <property type="molecule type" value="Genomic_DNA"/>
</dbReference>
<evidence type="ECO:0000313" key="2">
    <source>
        <dbReference type="EMBL" id="KAL2718637.1"/>
    </source>
</evidence>
<dbReference type="AlphaFoldDB" id="A0ABD2ADE2"/>
<protein>
    <submittedName>
        <fullName evidence="2">Meiosis-specific nuclear structural protein 1</fullName>
    </submittedName>
</protein>
<dbReference type="InterPro" id="IPR033192">
    <property type="entry name" value="ODAD3"/>
</dbReference>
<keyword evidence="1" id="KW-0175">Coiled coil</keyword>